<sequence>MANPKVTFYIGYANGDSDSDDNSYTKCNGNDRNNNNDLIQEQMQTHNNNDIINSPNISSLYNTHIQPKMQIIQGEQKAQGSCYTLLLNILQEAILQYFK</sequence>
<reference evidence="1" key="1">
    <citation type="journal article" date="2020" name="Nature">
        <title>Giant virus diversity and host interactions through global metagenomics.</title>
        <authorList>
            <person name="Schulz F."/>
            <person name="Roux S."/>
            <person name="Paez-Espino D."/>
            <person name="Jungbluth S."/>
            <person name="Walsh D.A."/>
            <person name="Denef V.J."/>
            <person name="McMahon K.D."/>
            <person name="Konstantinidis K.T."/>
            <person name="Eloe-Fadrosh E.A."/>
            <person name="Kyrpides N.C."/>
            <person name="Woyke T."/>
        </authorList>
    </citation>
    <scope>NUCLEOTIDE SEQUENCE</scope>
    <source>
        <strain evidence="1">GVMAG-M-3300023184-13</strain>
    </source>
</reference>
<organism evidence="1">
    <name type="scientific">viral metagenome</name>
    <dbReference type="NCBI Taxonomy" id="1070528"/>
    <lineage>
        <taxon>unclassified sequences</taxon>
        <taxon>metagenomes</taxon>
        <taxon>organismal metagenomes</taxon>
    </lineage>
</organism>
<evidence type="ECO:0000313" key="1">
    <source>
        <dbReference type="EMBL" id="QHT81235.1"/>
    </source>
</evidence>
<name>A0A6C0HM99_9ZZZZ</name>
<accession>A0A6C0HM99</accession>
<protein>
    <submittedName>
        <fullName evidence="1">Uncharacterized protein</fullName>
    </submittedName>
</protein>
<dbReference type="EMBL" id="MN739979">
    <property type="protein sequence ID" value="QHT81235.1"/>
    <property type="molecule type" value="Genomic_DNA"/>
</dbReference>
<dbReference type="AlphaFoldDB" id="A0A6C0HM99"/>
<proteinExistence type="predicted"/>